<comment type="catalytic activity">
    <reaction evidence="1 9">
        <text>[protein]-peptidylproline (omega=180) = [protein]-peptidylproline (omega=0)</text>
        <dbReference type="Rhea" id="RHEA:16237"/>
        <dbReference type="Rhea" id="RHEA-COMP:10747"/>
        <dbReference type="Rhea" id="RHEA-COMP:10748"/>
        <dbReference type="ChEBI" id="CHEBI:83833"/>
        <dbReference type="ChEBI" id="CHEBI:83834"/>
        <dbReference type="EC" id="5.2.1.8"/>
    </reaction>
</comment>
<dbReference type="Gene3D" id="3.10.50.40">
    <property type="match status" value="1"/>
</dbReference>
<evidence type="ECO:0000256" key="1">
    <source>
        <dbReference type="ARBA" id="ARBA00000971"/>
    </source>
</evidence>
<dbReference type="EMBL" id="PFAO01000043">
    <property type="protein sequence ID" value="PIT95200.1"/>
    <property type="molecule type" value="Genomic_DNA"/>
</dbReference>
<dbReference type="InterPro" id="IPR005215">
    <property type="entry name" value="Trig_fac"/>
</dbReference>
<evidence type="ECO:0000256" key="7">
    <source>
        <dbReference type="ARBA" id="ARBA00023235"/>
    </source>
</evidence>
<dbReference type="NCBIfam" id="TIGR00115">
    <property type="entry name" value="tig"/>
    <property type="match status" value="1"/>
</dbReference>
<dbReference type="Pfam" id="PF05698">
    <property type="entry name" value="Trigger_C"/>
    <property type="match status" value="1"/>
</dbReference>
<evidence type="ECO:0000259" key="12">
    <source>
        <dbReference type="Pfam" id="PF05698"/>
    </source>
</evidence>
<dbReference type="PIRSF" id="PIRSF003095">
    <property type="entry name" value="Trigger_factor"/>
    <property type="match status" value="1"/>
</dbReference>
<keyword evidence="5 9" id="KW-0697">Rotamase</keyword>
<feature type="domain" description="PPIase FKBP-type" evidence="10">
    <location>
        <begin position="158"/>
        <end position="231"/>
    </location>
</feature>
<dbReference type="GO" id="GO:0043335">
    <property type="term" value="P:protein unfolding"/>
    <property type="evidence" value="ECO:0007669"/>
    <property type="project" value="TreeGrafter"/>
</dbReference>
<dbReference type="PANTHER" id="PTHR30560:SF3">
    <property type="entry name" value="TRIGGER FACTOR-LIKE PROTEIN TIG, CHLOROPLASTIC"/>
    <property type="match status" value="1"/>
</dbReference>
<feature type="domain" description="Trigger factor C-terminal" evidence="12">
    <location>
        <begin position="262"/>
        <end position="422"/>
    </location>
</feature>
<dbReference type="SUPFAM" id="SSF102735">
    <property type="entry name" value="Trigger factor ribosome-binding domain"/>
    <property type="match status" value="1"/>
</dbReference>
<dbReference type="PANTHER" id="PTHR30560">
    <property type="entry name" value="TRIGGER FACTOR CHAPERONE AND PEPTIDYL-PROLYL CIS/TRANS ISOMERASE"/>
    <property type="match status" value="1"/>
</dbReference>
<evidence type="ECO:0000256" key="9">
    <source>
        <dbReference type="HAMAP-Rule" id="MF_00303"/>
    </source>
</evidence>
<sequence>MNITKKDLTKAQIELTVELSVEEFQPYIKRGVEKVSREVKIEGFRPGKAPYEILKSKIGEMTILEESARIAIDKTLDQAIKENIAEQLVGQPQINITKLALDNPLEYKVILALLPQVKLGDYKNLQIKQAKVEVKSDEVDKLISQLREMRSSEKISETAVKENNKVIVDLEMFIDKVPLEGGQGKGTSVIIGKNFVVPGFDQKLIGANKDDVREFNLLYPADFHQANLAGRLVDFRVKVKEIYQRELPEVNEDFVKGFGLKTAAEFKENIKKSLLAEKEHEAERQAEVAMLEKIISQCKFGDIPEMLVDHEAKVMMSELEHSVESQGGKFVDYLSHLKKTSEQLLLDLLPDAIKRVKVSLIIREIARLEKIAATEQEVNQEIEAVLKQYVDKQDIIERIKSLAYREYVINNLTSRKVVKELKEWNVSKN</sequence>
<dbReference type="AlphaFoldDB" id="A0A2M6WQX9"/>
<dbReference type="SUPFAM" id="SSF109998">
    <property type="entry name" value="Triger factor/SurA peptide-binding domain-like"/>
    <property type="match status" value="1"/>
</dbReference>
<organism evidence="13 14">
    <name type="scientific">Candidatus Falkowbacteria bacterium CG10_big_fil_rev_8_21_14_0_10_38_22</name>
    <dbReference type="NCBI Taxonomy" id="1974564"/>
    <lineage>
        <taxon>Bacteria</taxon>
        <taxon>Candidatus Falkowiibacteriota</taxon>
    </lineage>
</organism>
<dbReference type="InterPro" id="IPR008880">
    <property type="entry name" value="Trigger_fac_C"/>
</dbReference>
<comment type="caution">
    <text evidence="13">The sequence shown here is derived from an EMBL/GenBank/DDBJ whole genome shotgun (WGS) entry which is preliminary data.</text>
</comment>
<dbReference type="Pfam" id="PF00254">
    <property type="entry name" value="FKBP_C"/>
    <property type="match status" value="1"/>
</dbReference>
<proteinExistence type="inferred from homology"/>
<gene>
    <name evidence="9 13" type="primary">tig</name>
    <name evidence="13" type="ORF">COT96_01810</name>
</gene>
<dbReference type="EC" id="5.2.1.8" evidence="3 9"/>
<evidence type="ECO:0000259" key="11">
    <source>
        <dbReference type="Pfam" id="PF05697"/>
    </source>
</evidence>
<comment type="subcellular location">
    <subcellularLocation>
        <location evidence="9">Cytoplasm</location>
    </subcellularLocation>
    <text evidence="9">About half TF is bound to the ribosome near the polypeptide exit tunnel while the other half is free in the cytoplasm.</text>
</comment>
<dbReference type="Gene3D" id="1.10.3120.10">
    <property type="entry name" value="Trigger factor, C-terminal domain"/>
    <property type="match status" value="1"/>
</dbReference>
<dbReference type="InterPro" id="IPR008881">
    <property type="entry name" value="Trigger_fac_ribosome-bd_bac"/>
</dbReference>
<evidence type="ECO:0000256" key="5">
    <source>
        <dbReference type="ARBA" id="ARBA00023110"/>
    </source>
</evidence>
<feature type="domain" description="Trigger factor ribosome-binding bacterial" evidence="11">
    <location>
        <begin position="1"/>
        <end position="146"/>
    </location>
</feature>
<dbReference type="Pfam" id="PF05697">
    <property type="entry name" value="Trigger_N"/>
    <property type="match status" value="1"/>
</dbReference>
<keyword evidence="6 9" id="KW-0143">Chaperone</keyword>
<evidence type="ECO:0000256" key="3">
    <source>
        <dbReference type="ARBA" id="ARBA00013194"/>
    </source>
</evidence>
<dbReference type="GO" id="GO:0051083">
    <property type="term" value="P:'de novo' cotranslational protein folding"/>
    <property type="evidence" value="ECO:0007669"/>
    <property type="project" value="TreeGrafter"/>
</dbReference>
<dbReference type="GO" id="GO:0005737">
    <property type="term" value="C:cytoplasm"/>
    <property type="evidence" value="ECO:0007669"/>
    <property type="project" value="UniProtKB-SubCell"/>
</dbReference>
<accession>A0A2M6WQX9</accession>
<dbReference type="InterPro" id="IPR027304">
    <property type="entry name" value="Trigger_fact/SurA_dom_sf"/>
</dbReference>
<protein>
    <recommendedName>
        <fullName evidence="4 9">Trigger factor</fullName>
        <shortName evidence="9">TF</shortName>
        <ecNumber evidence="3 9">5.2.1.8</ecNumber>
    </recommendedName>
    <alternativeName>
        <fullName evidence="8 9">PPIase</fullName>
    </alternativeName>
</protein>
<evidence type="ECO:0000256" key="2">
    <source>
        <dbReference type="ARBA" id="ARBA00005464"/>
    </source>
</evidence>
<dbReference type="GO" id="GO:0043022">
    <property type="term" value="F:ribosome binding"/>
    <property type="evidence" value="ECO:0007669"/>
    <property type="project" value="TreeGrafter"/>
</dbReference>
<keyword evidence="9" id="KW-0963">Cytoplasm</keyword>
<comment type="domain">
    <text evidence="9">Consists of 3 domains; the N-terminus binds the ribosome, the middle domain has PPIase activity, while the C-terminus has intrinsic chaperone activity on its own.</text>
</comment>
<dbReference type="InterPro" id="IPR001179">
    <property type="entry name" value="PPIase_FKBP_dom"/>
</dbReference>
<reference evidence="14" key="1">
    <citation type="submission" date="2017-09" db="EMBL/GenBank/DDBJ databases">
        <title>Depth-based differentiation of microbial function through sediment-hosted aquifers and enrichment of novel symbionts in the deep terrestrial subsurface.</title>
        <authorList>
            <person name="Probst A.J."/>
            <person name="Ladd B."/>
            <person name="Jarett J.K."/>
            <person name="Geller-Mcgrath D.E."/>
            <person name="Sieber C.M.K."/>
            <person name="Emerson J.B."/>
            <person name="Anantharaman K."/>
            <person name="Thomas B.C."/>
            <person name="Malmstrom R."/>
            <person name="Stieglmeier M."/>
            <person name="Klingl A."/>
            <person name="Woyke T."/>
            <person name="Ryan C.M."/>
            <person name="Banfield J.F."/>
        </authorList>
    </citation>
    <scope>NUCLEOTIDE SEQUENCE [LARGE SCALE GENOMIC DNA]</scope>
</reference>
<dbReference type="InterPro" id="IPR046357">
    <property type="entry name" value="PPIase_dom_sf"/>
</dbReference>
<evidence type="ECO:0000256" key="6">
    <source>
        <dbReference type="ARBA" id="ARBA00023186"/>
    </source>
</evidence>
<keyword evidence="9" id="KW-0131">Cell cycle</keyword>
<dbReference type="InterPro" id="IPR037041">
    <property type="entry name" value="Trigger_fac_C_sf"/>
</dbReference>
<evidence type="ECO:0000259" key="10">
    <source>
        <dbReference type="Pfam" id="PF00254"/>
    </source>
</evidence>
<evidence type="ECO:0000313" key="14">
    <source>
        <dbReference type="Proteomes" id="UP000228964"/>
    </source>
</evidence>
<dbReference type="GO" id="GO:0015031">
    <property type="term" value="P:protein transport"/>
    <property type="evidence" value="ECO:0007669"/>
    <property type="project" value="UniProtKB-UniRule"/>
</dbReference>
<name>A0A2M6WQX9_9BACT</name>
<comment type="similarity">
    <text evidence="2 9">Belongs to the FKBP-type PPIase family. Tig subfamily.</text>
</comment>
<keyword evidence="7 9" id="KW-0413">Isomerase</keyword>
<dbReference type="Gene3D" id="3.30.70.1050">
    <property type="entry name" value="Trigger factor ribosome-binding domain"/>
    <property type="match status" value="1"/>
</dbReference>
<evidence type="ECO:0000256" key="8">
    <source>
        <dbReference type="ARBA" id="ARBA00029986"/>
    </source>
</evidence>
<dbReference type="SUPFAM" id="SSF54534">
    <property type="entry name" value="FKBP-like"/>
    <property type="match status" value="1"/>
</dbReference>
<dbReference type="HAMAP" id="MF_00303">
    <property type="entry name" value="Trigger_factor_Tig"/>
    <property type="match status" value="1"/>
</dbReference>
<comment type="function">
    <text evidence="9">Involved in protein export. Acts as a chaperone by maintaining the newly synthesized protein in an open conformation. Functions as a peptidyl-prolyl cis-trans isomerase.</text>
</comment>
<dbReference type="Proteomes" id="UP000228964">
    <property type="component" value="Unassembled WGS sequence"/>
</dbReference>
<dbReference type="InterPro" id="IPR036611">
    <property type="entry name" value="Trigger_fac_ribosome-bd_sf"/>
</dbReference>
<evidence type="ECO:0000313" key="13">
    <source>
        <dbReference type="EMBL" id="PIT95200.1"/>
    </source>
</evidence>
<keyword evidence="9" id="KW-0132">Cell division</keyword>
<dbReference type="GO" id="GO:0044183">
    <property type="term" value="F:protein folding chaperone"/>
    <property type="evidence" value="ECO:0007669"/>
    <property type="project" value="TreeGrafter"/>
</dbReference>
<dbReference type="GO" id="GO:0003755">
    <property type="term" value="F:peptidyl-prolyl cis-trans isomerase activity"/>
    <property type="evidence" value="ECO:0007669"/>
    <property type="project" value="UniProtKB-UniRule"/>
</dbReference>
<dbReference type="GO" id="GO:0051301">
    <property type="term" value="P:cell division"/>
    <property type="evidence" value="ECO:0007669"/>
    <property type="project" value="UniProtKB-KW"/>
</dbReference>
<evidence type="ECO:0000256" key="4">
    <source>
        <dbReference type="ARBA" id="ARBA00016902"/>
    </source>
</evidence>